<evidence type="ECO:0000313" key="2">
    <source>
        <dbReference type="Proteomes" id="UP000001887"/>
    </source>
</evidence>
<dbReference type="EMBL" id="CP001848">
    <property type="protein sequence ID" value="ADB16398.1"/>
    <property type="molecule type" value="Genomic_DNA"/>
</dbReference>
<accession>D2QYU3</accession>
<dbReference type="HOGENOM" id="CLU_2634998_0_0_0"/>
<dbReference type="Proteomes" id="UP000001887">
    <property type="component" value="Chromosome"/>
</dbReference>
<gene>
    <name evidence="1" type="ordered locus">Psta_1723</name>
</gene>
<dbReference type="AlphaFoldDB" id="D2QYU3"/>
<sequence length="77" mass="8332">MVFVLENFSWWRLSAAAVQPAGDGGETFGAPGARCLDSEGYNGLLFPASLWSVATGWSRMNIADKLSLGQKFCPTKF</sequence>
<reference evidence="1 2" key="1">
    <citation type="journal article" date="2009" name="Stand. Genomic Sci.">
        <title>Complete genome sequence of Pirellula staleyi type strain (ATCC 27377).</title>
        <authorList>
            <person name="Clum A."/>
            <person name="Tindall B.J."/>
            <person name="Sikorski J."/>
            <person name="Ivanova N."/>
            <person name="Mavrommatis K."/>
            <person name="Lucas S."/>
            <person name="Glavina del Rio T."/>
            <person name="Nolan M."/>
            <person name="Chen F."/>
            <person name="Tice H."/>
            <person name="Pitluck S."/>
            <person name="Cheng J.F."/>
            <person name="Chertkov O."/>
            <person name="Brettin T."/>
            <person name="Han C."/>
            <person name="Detter J.C."/>
            <person name="Kuske C."/>
            <person name="Bruce D."/>
            <person name="Goodwin L."/>
            <person name="Ovchinikova G."/>
            <person name="Pati A."/>
            <person name="Mikhailova N."/>
            <person name="Chen A."/>
            <person name="Palaniappan K."/>
            <person name="Land M."/>
            <person name="Hauser L."/>
            <person name="Chang Y.J."/>
            <person name="Jeffries C.D."/>
            <person name="Chain P."/>
            <person name="Rohde M."/>
            <person name="Goker M."/>
            <person name="Bristow J."/>
            <person name="Eisen J.A."/>
            <person name="Markowitz V."/>
            <person name="Hugenholtz P."/>
            <person name="Kyrpides N.C."/>
            <person name="Klenk H.P."/>
            <person name="Lapidus A."/>
        </authorList>
    </citation>
    <scope>NUCLEOTIDE SEQUENCE [LARGE SCALE GENOMIC DNA]</scope>
    <source>
        <strain evidence="2">ATCC 27377 / DSM 6068 / ICPB 4128</strain>
    </source>
</reference>
<keyword evidence="2" id="KW-1185">Reference proteome</keyword>
<dbReference type="KEGG" id="psl:Psta_1723"/>
<organism evidence="1 2">
    <name type="scientific">Pirellula staleyi (strain ATCC 27377 / DSM 6068 / ICPB 4128)</name>
    <name type="common">Pirella staleyi</name>
    <dbReference type="NCBI Taxonomy" id="530564"/>
    <lineage>
        <taxon>Bacteria</taxon>
        <taxon>Pseudomonadati</taxon>
        <taxon>Planctomycetota</taxon>
        <taxon>Planctomycetia</taxon>
        <taxon>Pirellulales</taxon>
        <taxon>Pirellulaceae</taxon>
        <taxon>Pirellula</taxon>
    </lineage>
</organism>
<protein>
    <submittedName>
        <fullName evidence="1">Uncharacterized protein</fullName>
    </submittedName>
</protein>
<proteinExistence type="predicted"/>
<evidence type="ECO:0000313" key="1">
    <source>
        <dbReference type="EMBL" id="ADB16398.1"/>
    </source>
</evidence>
<name>D2QYU3_PIRSD</name>
<dbReference type="STRING" id="530564.Psta_1723"/>